<dbReference type="EMBL" id="CP119912">
    <property type="protein sequence ID" value="WFD20264.1"/>
    <property type="molecule type" value="Genomic_DNA"/>
</dbReference>
<evidence type="ECO:0000313" key="1">
    <source>
        <dbReference type="EMBL" id="WFD20264.1"/>
    </source>
</evidence>
<keyword evidence="2" id="KW-1185">Reference proteome</keyword>
<gene>
    <name evidence="1" type="ORF">MCAP1_002508</name>
</gene>
<reference evidence="1" key="1">
    <citation type="submission" date="2023-03" db="EMBL/GenBank/DDBJ databases">
        <title>Mating type loci evolution in Malassezia.</title>
        <authorList>
            <person name="Coelho M.A."/>
        </authorList>
    </citation>
    <scope>NUCLEOTIDE SEQUENCE</scope>
    <source>
        <strain evidence="1">CBS 10434</strain>
    </source>
</reference>
<accession>A0AAF0E8J2</accession>
<evidence type="ECO:0000313" key="2">
    <source>
        <dbReference type="Proteomes" id="UP001220961"/>
    </source>
</evidence>
<protein>
    <submittedName>
        <fullName evidence="1">Uncharacterized protein</fullName>
    </submittedName>
</protein>
<dbReference type="Proteomes" id="UP001220961">
    <property type="component" value="Chromosome 5"/>
</dbReference>
<dbReference type="PANTHER" id="PTHR37331">
    <property type="entry name" value="YALI0F11671P"/>
    <property type="match status" value="1"/>
</dbReference>
<name>A0AAF0E8J2_9BASI</name>
<dbReference type="AlphaFoldDB" id="A0AAF0E8J2"/>
<sequence>MFALARTTVGRAGAATRVMPSVLRLRGIASMRKDPDEATGLYYHALPNEEGVWALSLLSTPPSSASAVSVLGTLRTRDGAEPAEYLRENPDEVRRNEAFWDVLHRVLQAQVPHDEPLQVEAMNRGDGWAHLYDVRNGAAPGRVASPDDIFGSVAFTEGKLDASTYERNGMYRFCVKPEGPMQLPSKWLESVRKQLTSS</sequence>
<organism evidence="1 2">
    <name type="scientific">Malassezia caprae</name>
    <dbReference type="NCBI Taxonomy" id="1381934"/>
    <lineage>
        <taxon>Eukaryota</taxon>
        <taxon>Fungi</taxon>
        <taxon>Dikarya</taxon>
        <taxon>Basidiomycota</taxon>
        <taxon>Ustilaginomycotina</taxon>
        <taxon>Malasseziomycetes</taxon>
        <taxon>Malasseziales</taxon>
        <taxon>Malasseziaceae</taxon>
        <taxon>Malassezia</taxon>
    </lineage>
</organism>
<proteinExistence type="predicted"/>
<dbReference type="PANTHER" id="PTHR37331:SF1">
    <property type="entry name" value="YALI0F11671P"/>
    <property type="match status" value="1"/>
</dbReference>